<protein>
    <submittedName>
        <fullName evidence="2">Alpha/beta hydrolase</fullName>
    </submittedName>
</protein>
<dbReference type="InterPro" id="IPR053145">
    <property type="entry name" value="AB_hydrolase_Est10"/>
</dbReference>
<dbReference type="Gene3D" id="3.40.50.1820">
    <property type="entry name" value="alpha/beta hydrolase"/>
    <property type="match status" value="1"/>
</dbReference>
<dbReference type="PANTHER" id="PTHR43265">
    <property type="entry name" value="ESTERASE ESTD"/>
    <property type="match status" value="1"/>
</dbReference>
<dbReference type="Pfam" id="PF12146">
    <property type="entry name" value="Hydrolase_4"/>
    <property type="match status" value="1"/>
</dbReference>
<reference evidence="2 3" key="1">
    <citation type="submission" date="2020-04" db="EMBL/GenBank/DDBJ databases">
        <authorList>
            <person name="Klaysubun C."/>
            <person name="Duangmal K."/>
            <person name="Lipun K."/>
        </authorList>
    </citation>
    <scope>NUCLEOTIDE SEQUENCE [LARGE SCALE GENOMIC DNA]</scope>
    <source>
        <strain evidence="2 3">K10HN5</strain>
    </source>
</reference>
<evidence type="ECO:0000313" key="3">
    <source>
        <dbReference type="Proteomes" id="UP000820669"/>
    </source>
</evidence>
<accession>A0ABX1SBA6</accession>
<name>A0ABX1SBA6_9PSEU</name>
<keyword evidence="2" id="KW-0378">Hydrolase</keyword>
<evidence type="ECO:0000313" key="2">
    <source>
        <dbReference type="EMBL" id="NMH98846.1"/>
    </source>
</evidence>
<gene>
    <name evidence="2" type="ORF">HF526_16250</name>
</gene>
<dbReference type="RefSeq" id="WP_169382293.1">
    <property type="nucleotide sequence ID" value="NZ_JAAXLA010000028.1"/>
</dbReference>
<dbReference type="InterPro" id="IPR029058">
    <property type="entry name" value="AB_hydrolase_fold"/>
</dbReference>
<dbReference type="Proteomes" id="UP000820669">
    <property type="component" value="Unassembled WGS sequence"/>
</dbReference>
<comment type="caution">
    <text evidence="2">The sequence shown here is derived from an EMBL/GenBank/DDBJ whole genome shotgun (WGS) entry which is preliminary data.</text>
</comment>
<organism evidence="2 3">
    <name type="scientific">Pseudonocardia acidicola</name>
    <dbReference type="NCBI Taxonomy" id="2724939"/>
    <lineage>
        <taxon>Bacteria</taxon>
        <taxon>Bacillati</taxon>
        <taxon>Actinomycetota</taxon>
        <taxon>Actinomycetes</taxon>
        <taxon>Pseudonocardiales</taxon>
        <taxon>Pseudonocardiaceae</taxon>
        <taxon>Pseudonocardia</taxon>
    </lineage>
</organism>
<feature type="domain" description="Serine aminopeptidase S33" evidence="1">
    <location>
        <begin position="55"/>
        <end position="267"/>
    </location>
</feature>
<dbReference type="GO" id="GO:0016787">
    <property type="term" value="F:hydrolase activity"/>
    <property type="evidence" value="ECO:0007669"/>
    <property type="project" value="UniProtKB-KW"/>
</dbReference>
<dbReference type="PANTHER" id="PTHR43265:SF1">
    <property type="entry name" value="ESTERASE ESTD"/>
    <property type="match status" value="1"/>
</dbReference>
<dbReference type="InterPro" id="IPR022742">
    <property type="entry name" value="Hydrolase_4"/>
</dbReference>
<keyword evidence="3" id="KW-1185">Reference proteome</keyword>
<sequence>MHETSLRFDSAGHTLAGTLALPEGDGPFPAVLLVSGSGPLDRNSDHRTMRFEVSRQLAHALAAAGLASLRYDKRGVGESPGDWREAGLFDNVDDAGAALAALAARPEVDAGRVLAAGHSEGALLVTAMAGRGAPVAGLVLLSGSATPGEQLLLWQADRIGATLPGPVRGLLRLLHIDVRAKVAKNHAKIKATTTDVARLGLARLNARWLREFLAYDPRTDLARVRVPVLALTGSNDLQVDPADLDEIARQVPGPVQIHLARGVSHTLRVQPGAPSLRKYKAELRDPIAPQVVRAVVDWCRARTAVTPARKDQG</sequence>
<dbReference type="SUPFAM" id="SSF53474">
    <property type="entry name" value="alpha/beta-Hydrolases"/>
    <property type="match status" value="1"/>
</dbReference>
<evidence type="ECO:0000259" key="1">
    <source>
        <dbReference type="Pfam" id="PF12146"/>
    </source>
</evidence>
<proteinExistence type="predicted"/>
<dbReference type="EMBL" id="JAAXLA010000028">
    <property type="protein sequence ID" value="NMH98846.1"/>
    <property type="molecule type" value="Genomic_DNA"/>
</dbReference>